<name>A0ABV9H5V9_9HYPH</name>
<accession>A0ABV9H5V9</accession>
<evidence type="ECO:0000256" key="2">
    <source>
        <dbReference type="ARBA" id="ARBA00005417"/>
    </source>
</evidence>
<comment type="caution">
    <text evidence="8">The sequence shown here is derived from an EMBL/GenBank/DDBJ whole genome shotgun (WGS) entry which is preliminary data.</text>
</comment>
<dbReference type="InterPro" id="IPR003593">
    <property type="entry name" value="AAA+_ATPase"/>
</dbReference>
<proteinExistence type="inferred from homology"/>
<keyword evidence="6" id="KW-0029">Amino-acid transport</keyword>
<dbReference type="SMART" id="SM00382">
    <property type="entry name" value="AAA"/>
    <property type="match status" value="1"/>
</dbReference>
<protein>
    <submittedName>
        <fullName evidence="8">ABC transporter ATP-binding protein</fullName>
    </submittedName>
</protein>
<comment type="similarity">
    <text evidence="2">Belongs to the ABC transporter superfamily.</text>
</comment>
<dbReference type="InterPro" id="IPR017871">
    <property type="entry name" value="ABC_transporter-like_CS"/>
</dbReference>
<evidence type="ECO:0000256" key="4">
    <source>
        <dbReference type="ARBA" id="ARBA00022741"/>
    </source>
</evidence>
<reference evidence="9" key="1">
    <citation type="journal article" date="2019" name="Int. J. Syst. Evol. Microbiol.">
        <title>The Global Catalogue of Microorganisms (GCM) 10K type strain sequencing project: providing services to taxonomists for standard genome sequencing and annotation.</title>
        <authorList>
            <consortium name="The Broad Institute Genomics Platform"/>
            <consortium name="The Broad Institute Genome Sequencing Center for Infectious Disease"/>
            <person name="Wu L."/>
            <person name="Ma J."/>
        </authorList>
    </citation>
    <scope>NUCLEOTIDE SEQUENCE [LARGE SCALE GENOMIC DNA]</scope>
    <source>
        <strain evidence="9">CGMCC 1.15731</strain>
    </source>
</reference>
<gene>
    <name evidence="8" type="ORF">ACFO1V_08315</name>
</gene>
<dbReference type="PROSITE" id="PS00211">
    <property type="entry name" value="ABC_TRANSPORTER_1"/>
    <property type="match status" value="1"/>
</dbReference>
<evidence type="ECO:0000259" key="7">
    <source>
        <dbReference type="PROSITE" id="PS50893"/>
    </source>
</evidence>
<dbReference type="InterPro" id="IPR027417">
    <property type="entry name" value="P-loop_NTPase"/>
</dbReference>
<dbReference type="Gene3D" id="3.40.50.300">
    <property type="entry name" value="P-loop containing nucleotide triphosphate hydrolases"/>
    <property type="match status" value="1"/>
</dbReference>
<dbReference type="RefSeq" id="WP_374829516.1">
    <property type="nucleotide sequence ID" value="NZ_JBHEEZ010000001.1"/>
</dbReference>
<keyword evidence="5 8" id="KW-0067">ATP-binding</keyword>
<organism evidence="8 9">
    <name type="scientific">Daeguia caeni</name>
    <dbReference type="NCBI Taxonomy" id="439612"/>
    <lineage>
        <taxon>Bacteria</taxon>
        <taxon>Pseudomonadati</taxon>
        <taxon>Pseudomonadota</taxon>
        <taxon>Alphaproteobacteria</taxon>
        <taxon>Hyphomicrobiales</taxon>
        <taxon>Brucellaceae</taxon>
        <taxon>Daeguia</taxon>
    </lineage>
</organism>
<evidence type="ECO:0000256" key="5">
    <source>
        <dbReference type="ARBA" id="ARBA00022840"/>
    </source>
</evidence>
<evidence type="ECO:0000256" key="3">
    <source>
        <dbReference type="ARBA" id="ARBA00022448"/>
    </source>
</evidence>
<dbReference type="Pfam" id="PF00005">
    <property type="entry name" value="ABC_tran"/>
    <property type="match status" value="1"/>
</dbReference>
<keyword evidence="4" id="KW-0547">Nucleotide-binding</keyword>
<keyword evidence="3" id="KW-0813">Transport</keyword>
<dbReference type="GO" id="GO:0005524">
    <property type="term" value="F:ATP binding"/>
    <property type="evidence" value="ECO:0007669"/>
    <property type="project" value="UniProtKB-KW"/>
</dbReference>
<comment type="subcellular location">
    <subcellularLocation>
        <location evidence="1">Cell inner membrane</location>
    </subcellularLocation>
</comment>
<dbReference type="InterPro" id="IPR003439">
    <property type="entry name" value="ABC_transporter-like_ATP-bd"/>
</dbReference>
<dbReference type="EMBL" id="JBHSEL010000053">
    <property type="protein sequence ID" value="MFC4625224.1"/>
    <property type="molecule type" value="Genomic_DNA"/>
</dbReference>
<evidence type="ECO:0000256" key="6">
    <source>
        <dbReference type="ARBA" id="ARBA00022970"/>
    </source>
</evidence>
<dbReference type="PROSITE" id="PS50893">
    <property type="entry name" value="ABC_TRANSPORTER_2"/>
    <property type="match status" value="1"/>
</dbReference>
<dbReference type="CDD" id="cd03224">
    <property type="entry name" value="ABC_TM1139_LivF_branched"/>
    <property type="match status" value="1"/>
</dbReference>
<dbReference type="Proteomes" id="UP001596042">
    <property type="component" value="Unassembled WGS sequence"/>
</dbReference>
<dbReference type="PANTHER" id="PTHR43820">
    <property type="entry name" value="HIGH-AFFINITY BRANCHED-CHAIN AMINO ACID TRANSPORT ATP-BINDING PROTEIN LIVF"/>
    <property type="match status" value="1"/>
</dbReference>
<dbReference type="SUPFAM" id="SSF52540">
    <property type="entry name" value="P-loop containing nucleoside triphosphate hydrolases"/>
    <property type="match status" value="1"/>
</dbReference>
<feature type="domain" description="ABC transporter" evidence="7">
    <location>
        <begin position="2"/>
        <end position="234"/>
    </location>
</feature>
<sequence>MIELRNLTVHYGRAIAVSDVSIAFASGSVNCIIGSNGAGKSTILRTISGLKKPSSGEILFEGEPIQNLSPKAIVERGIAHVPEGRHVFPELTVEENLKIGAYLRSDAAAVKRDLDQICSMFPRLAERRRQYANTLSGGEQQMLAIGRAIMAAPKLVLMDEPSMGLSPVMVAAMADVIRMINKEGKSVLLVEQNANVALSLSEEAAVLEQGRIALRGKAAAMMDDEHVRIAYIGV</sequence>
<evidence type="ECO:0000313" key="8">
    <source>
        <dbReference type="EMBL" id="MFC4625224.1"/>
    </source>
</evidence>
<dbReference type="PANTHER" id="PTHR43820:SF4">
    <property type="entry name" value="HIGH-AFFINITY BRANCHED-CHAIN AMINO ACID TRANSPORT ATP-BINDING PROTEIN LIVF"/>
    <property type="match status" value="1"/>
</dbReference>
<dbReference type="InterPro" id="IPR052156">
    <property type="entry name" value="BCAA_Transport_ATP-bd_LivF"/>
</dbReference>
<evidence type="ECO:0000256" key="1">
    <source>
        <dbReference type="ARBA" id="ARBA00004533"/>
    </source>
</evidence>
<keyword evidence="9" id="KW-1185">Reference proteome</keyword>
<evidence type="ECO:0000313" key="9">
    <source>
        <dbReference type="Proteomes" id="UP001596042"/>
    </source>
</evidence>